<evidence type="ECO:0000313" key="3">
    <source>
        <dbReference type="Proteomes" id="UP000270094"/>
    </source>
</evidence>
<name>A0A3P7KKM0_STRVU</name>
<feature type="region of interest" description="Disordered" evidence="1">
    <location>
        <begin position="1"/>
        <end position="91"/>
    </location>
</feature>
<keyword evidence="3" id="KW-1185">Reference proteome</keyword>
<sequence>MTPAQSRWNHQAPAPFTAARPRDDDNYHEINEFTNRQLKRVTPPRQPHTNAIRHSPQSFVTEYTPPYPSTQPPSHPPGRNGKRRNSHGENF</sequence>
<accession>A0A3P7KKM0</accession>
<dbReference type="AlphaFoldDB" id="A0A3P7KKM0"/>
<proteinExistence type="predicted"/>
<gene>
    <name evidence="2" type="ORF">SVUK_LOCUS3496</name>
</gene>
<dbReference type="EMBL" id="UYYB01009011">
    <property type="protein sequence ID" value="VDM68498.1"/>
    <property type="molecule type" value="Genomic_DNA"/>
</dbReference>
<dbReference type="Proteomes" id="UP000270094">
    <property type="component" value="Unassembled WGS sequence"/>
</dbReference>
<evidence type="ECO:0000313" key="2">
    <source>
        <dbReference type="EMBL" id="VDM68498.1"/>
    </source>
</evidence>
<reference evidence="2 3" key="1">
    <citation type="submission" date="2018-11" db="EMBL/GenBank/DDBJ databases">
        <authorList>
            <consortium name="Pathogen Informatics"/>
        </authorList>
    </citation>
    <scope>NUCLEOTIDE SEQUENCE [LARGE SCALE GENOMIC DNA]</scope>
</reference>
<feature type="compositionally biased region" description="Basic and acidic residues" evidence="1">
    <location>
        <begin position="20"/>
        <end position="31"/>
    </location>
</feature>
<organism evidence="2 3">
    <name type="scientific">Strongylus vulgaris</name>
    <name type="common">Blood worm</name>
    <dbReference type="NCBI Taxonomy" id="40348"/>
    <lineage>
        <taxon>Eukaryota</taxon>
        <taxon>Metazoa</taxon>
        <taxon>Ecdysozoa</taxon>
        <taxon>Nematoda</taxon>
        <taxon>Chromadorea</taxon>
        <taxon>Rhabditida</taxon>
        <taxon>Rhabditina</taxon>
        <taxon>Rhabditomorpha</taxon>
        <taxon>Strongyloidea</taxon>
        <taxon>Strongylidae</taxon>
        <taxon>Strongylus</taxon>
    </lineage>
</organism>
<feature type="compositionally biased region" description="Pro residues" evidence="1">
    <location>
        <begin position="65"/>
        <end position="76"/>
    </location>
</feature>
<evidence type="ECO:0000256" key="1">
    <source>
        <dbReference type="SAM" id="MobiDB-lite"/>
    </source>
</evidence>
<dbReference type="OrthoDB" id="5856121at2759"/>
<protein>
    <submittedName>
        <fullName evidence="2">Uncharacterized protein</fullName>
    </submittedName>
</protein>